<dbReference type="HOGENOM" id="CLU_128582_1_0_2"/>
<dbReference type="RefSeq" id="WP_226986992.1">
    <property type="nucleotide sequence ID" value="NZ_CP007174.1"/>
</dbReference>
<accession>A0A075MZP2</accession>
<dbReference type="Proteomes" id="UP000028194">
    <property type="component" value="Chromosome"/>
</dbReference>
<protein>
    <submittedName>
        <fullName evidence="1">Uncharacterized protein</fullName>
    </submittedName>
</protein>
<keyword evidence="2" id="KW-1185">Reference proteome</keyword>
<proteinExistence type="predicted"/>
<gene>
    <name evidence="1" type="ORF">NTE_02666</name>
</gene>
<organism evidence="1 2">
    <name type="scientific">Candidatus Nitrososphaera evergladensis SR1</name>
    <dbReference type="NCBI Taxonomy" id="1459636"/>
    <lineage>
        <taxon>Archaea</taxon>
        <taxon>Nitrososphaerota</taxon>
        <taxon>Nitrososphaeria</taxon>
        <taxon>Nitrososphaerales</taxon>
        <taxon>Nitrososphaeraceae</taxon>
        <taxon>Nitrososphaera</taxon>
    </lineage>
</organism>
<name>A0A075MZP2_9ARCH</name>
<dbReference type="KEGG" id="nev:NTE_02666"/>
<sequence>MVDYDALCLKILDIDPKVRFASVADHLGRIVASQYRKNVKPLLTKEESELSVTQSILRMGTRSVFENKLGPTIFAFAMYERVKRATIPIRDPDSHCLMVSFDVEAEHEKIILQKIIPLLAAE</sequence>
<dbReference type="AlphaFoldDB" id="A0A075MZP2"/>
<dbReference type="eggNOG" id="arCOG08684">
    <property type="taxonomic scope" value="Archaea"/>
</dbReference>
<evidence type="ECO:0000313" key="1">
    <source>
        <dbReference type="EMBL" id="AIF84709.1"/>
    </source>
</evidence>
<reference evidence="1 2" key="1">
    <citation type="journal article" date="2014" name="PLoS ONE">
        <title>Genome Sequence of Candidatus Nitrososphaera evergladensis from Group I.1b Enriched from Everglades Soil Reveals Novel Genomic Features of the Ammonia-Oxidizing Archaea.</title>
        <authorList>
            <person name="Zhalnina K.V."/>
            <person name="Dias R."/>
            <person name="Leonard M.T."/>
            <person name="Dorr de Quadros P."/>
            <person name="Camargo F.A."/>
            <person name="Drew J.C."/>
            <person name="Farmerie W.G."/>
            <person name="Daroub S.H."/>
            <person name="Triplett E.W."/>
        </authorList>
    </citation>
    <scope>NUCLEOTIDE SEQUENCE [LARGE SCALE GENOMIC DNA]</scope>
    <source>
        <strain evidence="1 2">SR1</strain>
    </source>
</reference>
<dbReference type="GeneID" id="41598357"/>
<dbReference type="EMBL" id="CP007174">
    <property type="protein sequence ID" value="AIF84709.1"/>
    <property type="molecule type" value="Genomic_DNA"/>
</dbReference>
<evidence type="ECO:0000313" key="2">
    <source>
        <dbReference type="Proteomes" id="UP000028194"/>
    </source>
</evidence>